<evidence type="ECO:0000313" key="1">
    <source>
        <dbReference type="EMBL" id="KAK2563803.1"/>
    </source>
</evidence>
<dbReference type="EMBL" id="JARQWQ010000024">
    <property type="protein sequence ID" value="KAK2563803.1"/>
    <property type="molecule type" value="Genomic_DNA"/>
</dbReference>
<accession>A0AAD9QM08</accession>
<dbReference type="AlphaFoldDB" id="A0AAD9QM08"/>
<dbReference type="Proteomes" id="UP001249851">
    <property type="component" value="Unassembled WGS sequence"/>
</dbReference>
<reference evidence="1" key="2">
    <citation type="journal article" date="2023" name="Science">
        <title>Genomic signatures of disease resistance in endangered staghorn corals.</title>
        <authorList>
            <person name="Vollmer S.V."/>
            <person name="Selwyn J.D."/>
            <person name="Despard B.A."/>
            <person name="Roesel C.L."/>
        </authorList>
    </citation>
    <scope>NUCLEOTIDE SEQUENCE</scope>
    <source>
        <strain evidence="1">K2</strain>
    </source>
</reference>
<organism evidence="1 2">
    <name type="scientific">Acropora cervicornis</name>
    <name type="common">Staghorn coral</name>
    <dbReference type="NCBI Taxonomy" id="6130"/>
    <lineage>
        <taxon>Eukaryota</taxon>
        <taxon>Metazoa</taxon>
        <taxon>Cnidaria</taxon>
        <taxon>Anthozoa</taxon>
        <taxon>Hexacorallia</taxon>
        <taxon>Scleractinia</taxon>
        <taxon>Astrocoeniina</taxon>
        <taxon>Acroporidae</taxon>
        <taxon>Acropora</taxon>
    </lineage>
</organism>
<protein>
    <submittedName>
        <fullName evidence="1">Uncharacterized protein</fullName>
    </submittedName>
</protein>
<comment type="caution">
    <text evidence="1">The sequence shown here is derived from an EMBL/GenBank/DDBJ whole genome shotgun (WGS) entry which is preliminary data.</text>
</comment>
<reference evidence="1" key="1">
    <citation type="journal article" date="2023" name="G3 (Bethesda)">
        <title>Whole genome assembly and annotation of the endangered Caribbean coral Acropora cervicornis.</title>
        <authorList>
            <person name="Selwyn J.D."/>
            <person name="Vollmer S.V."/>
        </authorList>
    </citation>
    <scope>NUCLEOTIDE SEQUENCE</scope>
    <source>
        <strain evidence="1">K2</strain>
    </source>
</reference>
<sequence length="51" mass="5832">MLFIAQKKATNHICKNKDILANVKLDLQLLFGYFVRKTASTKSTVFCNDHC</sequence>
<name>A0AAD9QM08_ACRCE</name>
<gene>
    <name evidence="1" type="ORF">P5673_012807</name>
</gene>
<keyword evidence="2" id="KW-1185">Reference proteome</keyword>
<evidence type="ECO:0000313" key="2">
    <source>
        <dbReference type="Proteomes" id="UP001249851"/>
    </source>
</evidence>
<proteinExistence type="predicted"/>